<organism evidence="2 3">
    <name type="scientific">Pseudoalteromonas rubra</name>
    <dbReference type="NCBI Taxonomy" id="43658"/>
    <lineage>
        <taxon>Bacteria</taxon>
        <taxon>Pseudomonadati</taxon>
        <taxon>Pseudomonadota</taxon>
        <taxon>Gammaproteobacteria</taxon>
        <taxon>Alteromonadales</taxon>
        <taxon>Pseudoalteromonadaceae</taxon>
        <taxon>Pseudoalteromonas</taxon>
    </lineage>
</organism>
<proteinExistence type="predicted"/>
<evidence type="ECO:0000256" key="1">
    <source>
        <dbReference type="SAM" id="Phobius"/>
    </source>
</evidence>
<reference evidence="3" key="2">
    <citation type="submission" date="2019-06" db="EMBL/GenBank/DDBJ databases">
        <title>Co-occurence of chitin degradation, pigmentation and bioactivity in marine Pseudoalteromonas.</title>
        <authorList>
            <person name="Sonnenschein E.C."/>
            <person name="Bech P.K."/>
        </authorList>
    </citation>
    <scope>NUCLEOTIDE SEQUENCE [LARGE SCALE GENOMIC DNA]</scope>
    <source>
        <strain evidence="3">S2599</strain>
    </source>
</reference>
<dbReference type="EMBL" id="PNCJ01000016">
    <property type="protein sequence ID" value="TMP37102.1"/>
    <property type="molecule type" value="Genomic_DNA"/>
</dbReference>
<sequence length="83" mass="9835">MSFKTCLFQNFYNTAGLLNMTIHYFLMLSFLTYMDSNRHTIARKIVNTKNNPNKQKVNQVIYFKQTKDVINAILRHICTNSRN</sequence>
<dbReference type="Proteomes" id="UP000306719">
    <property type="component" value="Unassembled WGS sequence"/>
</dbReference>
<comment type="caution">
    <text evidence="2">The sequence shown here is derived from an EMBL/GenBank/DDBJ whole genome shotgun (WGS) entry which is preliminary data.</text>
</comment>
<feature type="transmembrane region" description="Helical" evidence="1">
    <location>
        <begin position="12"/>
        <end position="34"/>
    </location>
</feature>
<keyword evidence="1" id="KW-0812">Transmembrane</keyword>
<reference evidence="2 3" key="1">
    <citation type="submission" date="2018-01" db="EMBL/GenBank/DDBJ databases">
        <authorList>
            <person name="Paulsen S."/>
            <person name="Gram L.K."/>
        </authorList>
    </citation>
    <scope>NUCLEOTIDE SEQUENCE [LARGE SCALE GENOMIC DNA]</scope>
    <source>
        <strain evidence="2 3">S2599</strain>
    </source>
</reference>
<name>A0A5S3WZ79_9GAMM</name>
<keyword evidence="1" id="KW-1133">Transmembrane helix</keyword>
<evidence type="ECO:0000313" key="3">
    <source>
        <dbReference type="Proteomes" id="UP000306719"/>
    </source>
</evidence>
<dbReference type="AlphaFoldDB" id="A0A5S3WZ79"/>
<gene>
    <name evidence="2" type="ORF">CWB98_12445</name>
</gene>
<keyword evidence="1" id="KW-0472">Membrane</keyword>
<accession>A0A5S3WZ79</accession>
<evidence type="ECO:0000313" key="2">
    <source>
        <dbReference type="EMBL" id="TMP37102.1"/>
    </source>
</evidence>
<protein>
    <submittedName>
        <fullName evidence="2">Uncharacterized protein</fullName>
    </submittedName>
</protein>